<dbReference type="PROSITE" id="PS50994">
    <property type="entry name" value="INTEGRASE"/>
    <property type="match status" value="1"/>
</dbReference>
<protein>
    <submittedName>
        <fullName evidence="2">Transposase</fullName>
    </submittedName>
</protein>
<dbReference type="PANTHER" id="PTHR47515:SF1">
    <property type="entry name" value="BLR2054 PROTEIN"/>
    <property type="match status" value="1"/>
</dbReference>
<dbReference type="InterPro" id="IPR012337">
    <property type="entry name" value="RNaseH-like_sf"/>
</dbReference>
<name>A0A158D4T9_9BURK</name>
<dbReference type="AlphaFoldDB" id="A0A158D4T9"/>
<dbReference type="InterPro" id="IPR001584">
    <property type="entry name" value="Integrase_cat-core"/>
</dbReference>
<feature type="domain" description="Integrase catalytic" evidence="1">
    <location>
        <begin position="40"/>
        <end position="203"/>
    </location>
</feature>
<evidence type="ECO:0000313" key="3">
    <source>
        <dbReference type="Proteomes" id="UP000054596"/>
    </source>
</evidence>
<reference evidence="2" key="1">
    <citation type="submission" date="2016-01" db="EMBL/GenBank/DDBJ databases">
        <authorList>
            <person name="Peeters C."/>
        </authorList>
    </citation>
    <scope>NUCLEOTIDE SEQUENCE [LARGE SCALE GENOMIC DNA]</scope>
    <source>
        <strain evidence="2">LMG 29325</strain>
    </source>
</reference>
<evidence type="ECO:0000259" key="1">
    <source>
        <dbReference type="PROSITE" id="PS50994"/>
    </source>
</evidence>
<dbReference type="PANTHER" id="PTHR47515">
    <property type="entry name" value="LOW CALCIUM RESPONSE LOCUS PROTEIN T"/>
    <property type="match status" value="1"/>
</dbReference>
<gene>
    <name evidence="2" type="ORF">AWB82_06286</name>
</gene>
<sequence>MLGREGILVGKQRCSRLWAQAGLQVPRTRRRRRIAGSRPRPLAPSMRNAVWSYDFVFDACANGQQLKCLTIVDEYTRECLAIDVSGSIRSARIIEVLSRLISVHGAPRYMRSDNSPEFVSSALLKWVASEKIESALIDPGKPWQNGTNGFKRKSRDECLAMEWFRNRIEAKIVIDDWRRHYNEVRPHSSLNYDTPLAYRQRLESSSTSAVIARTEWS</sequence>
<organism evidence="2 3">
    <name type="scientific">Caballeronia glebae</name>
    <dbReference type="NCBI Taxonomy" id="1777143"/>
    <lineage>
        <taxon>Bacteria</taxon>
        <taxon>Pseudomonadati</taxon>
        <taxon>Pseudomonadota</taxon>
        <taxon>Betaproteobacteria</taxon>
        <taxon>Burkholderiales</taxon>
        <taxon>Burkholderiaceae</taxon>
        <taxon>Caballeronia</taxon>
    </lineage>
</organism>
<dbReference type="GO" id="GO:0003676">
    <property type="term" value="F:nucleic acid binding"/>
    <property type="evidence" value="ECO:0007669"/>
    <property type="project" value="InterPro"/>
</dbReference>
<dbReference type="GO" id="GO:0015074">
    <property type="term" value="P:DNA integration"/>
    <property type="evidence" value="ECO:0007669"/>
    <property type="project" value="InterPro"/>
</dbReference>
<dbReference type="EMBL" id="FCOJ02000070">
    <property type="protein sequence ID" value="SAK89662.1"/>
    <property type="molecule type" value="Genomic_DNA"/>
</dbReference>
<dbReference type="Pfam" id="PF13683">
    <property type="entry name" value="rve_3"/>
    <property type="match status" value="1"/>
</dbReference>
<dbReference type="Gene3D" id="3.30.420.10">
    <property type="entry name" value="Ribonuclease H-like superfamily/Ribonuclease H"/>
    <property type="match status" value="1"/>
</dbReference>
<dbReference type="SUPFAM" id="SSF53098">
    <property type="entry name" value="Ribonuclease H-like"/>
    <property type="match status" value="1"/>
</dbReference>
<evidence type="ECO:0000313" key="2">
    <source>
        <dbReference type="EMBL" id="SAK89662.1"/>
    </source>
</evidence>
<comment type="caution">
    <text evidence="2">The sequence shown here is derived from an EMBL/GenBank/DDBJ whole genome shotgun (WGS) entry which is preliminary data.</text>
</comment>
<accession>A0A158D4T9</accession>
<dbReference type="STRING" id="1777143.AWB82_06286"/>
<keyword evidence="3" id="KW-1185">Reference proteome</keyword>
<dbReference type="InterPro" id="IPR036397">
    <property type="entry name" value="RNaseH_sf"/>
</dbReference>
<dbReference type="Proteomes" id="UP000054596">
    <property type="component" value="Unassembled WGS sequence"/>
</dbReference>
<proteinExistence type="predicted"/>